<reference evidence="1" key="1">
    <citation type="submission" date="2019-08" db="EMBL/GenBank/DDBJ databases">
        <authorList>
            <person name="Kucharzyk K."/>
            <person name="Murdoch R.W."/>
            <person name="Higgins S."/>
            <person name="Loffler F."/>
        </authorList>
    </citation>
    <scope>NUCLEOTIDE SEQUENCE</scope>
</reference>
<name>A0A645CKQ6_9ZZZZ</name>
<proteinExistence type="predicted"/>
<dbReference type="AlphaFoldDB" id="A0A645CKQ6"/>
<accession>A0A645CKQ6</accession>
<sequence>MVVYQNLHGVGIKYMLLYLVYSFEMVEIYTANKSRSVNKFQCFSFGFIKHNNIAAIIQEREVIGVLVR</sequence>
<comment type="caution">
    <text evidence="1">The sequence shown here is derived from an EMBL/GenBank/DDBJ whole genome shotgun (WGS) entry which is preliminary data.</text>
</comment>
<dbReference type="EMBL" id="VSSQ01027973">
    <property type="protein sequence ID" value="MPM77488.1"/>
    <property type="molecule type" value="Genomic_DNA"/>
</dbReference>
<protein>
    <submittedName>
        <fullName evidence="1">Uncharacterized protein</fullName>
    </submittedName>
</protein>
<organism evidence="1">
    <name type="scientific">bioreactor metagenome</name>
    <dbReference type="NCBI Taxonomy" id="1076179"/>
    <lineage>
        <taxon>unclassified sequences</taxon>
        <taxon>metagenomes</taxon>
        <taxon>ecological metagenomes</taxon>
    </lineage>
</organism>
<evidence type="ECO:0000313" key="1">
    <source>
        <dbReference type="EMBL" id="MPM77488.1"/>
    </source>
</evidence>
<gene>
    <name evidence="1" type="ORF">SDC9_124491</name>
</gene>